<dbReference type="SUPFAM" id="SSF53474">
    <property type="entry name" value="alpha/beta-Hydrolases"/>
    <property type="match status" value="1"/>
</dbReference>
<protein>
    <submittedName>
        <fullName evidence="2">Enterobactin/ferric enterobactin esterase</fullName>
    </submittedName>
</protein>
<dbReference type="Pfam" id="PF00756">
    <property type="entry name" value="Esterase"/>
    <property type="match status" value="1"/>
</dbReference>
<dbReference type="PANTHER" id="PTHR48098:SF3">
    <property type="entry name" value="IRON(III) ENTEROBACTIN ESTERASE"/>
    <property type="match status" value="1"/>
</dbReference>
<dbReference type="InterPro" id="IPR000801">
    <property type="entry name" value="Esterase-like"/>
</dbReference>
<accession>A0A517ZRY0</accession>
<dbReference type="AlphaFoldDB" id="A0A517ZRY0"/>
<proteinExistence type="predicted"/>
<dbReference type="EMBL" id="CP036276">
    <property type="protein sequence ID" value="QDU45252.1"/>
    <property type="molecule type" value="Genomic_DNA"/>
</dbReference>
<sequence length="292" mass="32902" precursor="true">MMKIILPLAAVCLITASMATAAEEEYKLGPDSMVQEGVPQGTVTRGTWTSDKVFPGTVRDYWVYVPKQYDPQKPACVMVFQDGKWYVNTEQQFRVPTVFDNLIHKGEMPVTIGIFLNPGTFPAEKPDEKPESNRSFEYDTLSDQYARFLLEEILPAVGKDYNLTDDPNGRAICGISSGGICAWTVAWERPDAFRKVLSHVGSFTNIRGGHDYQAQIRKTDPKPIRIFLQDGEGDLDNIHGNWPLANQQMAKSLAFKEYDYKFVYGTGGHNGKHGGAILPESLRWLWRDYPVK</sequence>
<dbReference type="KEGG" id="sdyn:Mal52_37440"/>
<dbReference type="InterPro" id="IPR050583">
    <property type="entry name" value="Mycobacterial_A85_antigen"/>
</dbReference>
<feature type="chain" id="PRO_5021710248" evidence="1">
    <location>
        <begin position="22"/>
        <end position="292"/>
    </location>
</feature>
<keyword evidence="3" id="KW-1185">Reference proteome</keyword>
<dbReference type="PANTHER" id="PTHR48098">
    <property type="entry name" value="ENTEROCHELIN ESTERASE-RELATED"/>
    <property type="match status" value="1"/>
</dbReference>
<evidence type="ECO:0000313" key="3">
    <source>
        <dbReference type="Proteomes" id="UP000319383"/>
    </source>
</evidence>
<reference evidence="2 3" key="1">
    <citation type="submission" date="2019-02" db="EMBL/GenBank/DDBJ databases">
        <title>Deep-cultivation of Planctomycetes and their phenomic and genomic characterization uncovers novel biology.</title>
        <authorList>
            <person name="Wiegand S."/>
            <person name="Jogler M."/>
            <person name="Boedeker C."/>
            <person name="Pinto D."/>
            <person name="Vollmers J."/>
            <person name="Rivas-Marin E."/>
            <person name="Kohn T."/>
            <person name="Peeters S.H."/>
            <person name="Heuer A."/>
            <person name="Rast P."/>
            <person name="Oberbeckmann S."/>
            <person name="Bunk B."/>
            <person name="Jeske O."/>
            <person name="Meyerdierks A."/>
            <person name="Storesund J.E."/>
            <person name="Kallscheuer N."/>
            <person name="Luecker S."/>
            <person name="Lage O.M."/>
            <person name="Pohl T."/>
            <person name="Merkel B.J."/>
            <person name="Hornburger P."/>
            <person name="Mueller R.-W."/>
            <person name="Bruemmer F."/>
            <person name="Labrenz M."/>
            <person name="Spormann A.M."/>
            <person name="Op den Camp H."/>
            <person name="Overmann J."/>
            <person name="Amann R."/>
            <person name="Jetten M.S.M."/>
            <person name="Mascher T."/>
            <person name="Medema M.H."/>
            <person name="Devos D.P."/>
            <person name="Kaster A.-K."/>
            <person name="Ovreas L."/>
            <person name="Rohde M."/>
            <person name="Galperin M.Y."/>
            <person name="Jogler C."/>
        </authorList>
    </citation>
    <scope>NUCLEOTIDE SEQUENCE [LARGE SCALE GENOMIC DNA]</scope>
    <source>
        <strain evidence="2 3">Mal52</strain>
    </source>
</reference>
<dbReference type="Proteomes" id="UP000319383">
    <property type="component" value="Chromosome"/>
</dbReference>
<gene>
    <name evidence="2" type="ORF">Mal52_37440</name>
</gene>
<keyword evidence="1" id="KW-0732">Signal</keyword>
<dbReference type="InterPro" id="IPR029058">
    <property type="entry name" value="AB_hydrolase_fold"/>
</dbReference>
<organism evidence="2 3">
    <name type="scientific">Symmachiella dynata</name>
    <dbReference type="NCBI Taxonomy" id="2527995"/>
    <lineage>
        <taxon>Bacteria</taxon>
        <taxon>Pseudomonadati</taxon>
        <taxon>Planctomycetota</taxon>
        <taxon>Planctomycetia</taxon>
        <taxon>Planctomycetales</taxon>
        <taxon>Planctomycetaceae</taxon>
        <taxon>Symmachiella</taxon>
    </lineage>
</organism>
<dbReference type="Gene3D" id="3.40.50.1820">
    <property type="entry name" value="alpha/beta hydrolase"/>
    <property type="match status" value="1"/>
</dbReference>
<feature type="signal peptide" evidence="1">
    <location>
        <begin position="1"/>
        <end position="21"/>
    </location>
</feature>
<evidence type="ECO:0000256" key="1">
    <source>
        <dbReference type="SAM" id="SignalP"/>
    </source>
</evidence>
<evidence type="ECO:0000313" key="2">
    <source>
        <dbReference type="EMBL" id="QDU45252.1"/>
    </source>
</evidence>
<name>A0A517ZRY0_9PLAN</name>